<accession>A0A1M6QN58</accession>
<reference evidence="2" key="1">
    <citation type="submission" date="2016-11" db="EMBL/GenBank/DDBJ databases">
        <authorList>
            <person name="Varghese N."/>
            <person name="Submissions S."/>
        </authorList>
    </citation>
    <scope>NUCLEOTIDE SEQUENCE [LARGE SCALE GENOMIC DNA]</scope>
    <source>
        <strain evidence="2">DSM 17957</strain>
    </source>
</reference>
<protein>
    <submittedName>
        <fullName evidence="1">Uncharacterized protein</fullName>
    </submittedName>
</protein>
<dbReference type="STRING" id="1121919.SAMN02745975_03886"/>
<evidence type="ECO:0000313" key="1">
    <source>
        <dbReference type="EMBL" id="SHK21694.1"/>
    </source>
</evidence>
<dbReference type="RefSeq" id="WP_110942811.1">
    <property type="nucleotide sequence ID" value="NZ_FQZV01000099.1"/>
</dbReference>
<dbReference type="AlphaFoldDB" id="A0A1M6QN58"/>
<dbReference type="OrthoDB" id="6236781at2"/>
<organism evidence="1 2">
    <name type="scientific">Geosporobacter subterraneus DSM 17957</name>
    <dbReference type="NCBI Taxonomy" id="1121919"/>
    <lineage>
        <taxon>Bacteria</taxon>
        <taxon>Bacillati</taxon>
        <taxon>Bacillota</taxon>
        <taxon>Clostridia</taxon>
        <taxon>Peptostreptococcales</taxon>
        <taxon>Thermotaleaceae</taxon>
        <taxon>Geosporobacter</taxon>
    </lineage>
</organism>
<gene>
    <name evidence="1" type="ORF">SAMN02745975_03886</name>
</gene>
<keyword evidence="2" id="KW-1185">Reference proteome</keyword>
<dbReference type="Proteomes" id="UP000184536">
    <property type="component" value="Unassembled WGS sequence"/>
</dbReference>
<dbReference type="EMBL" id="FQZV01000099">
    <property type="protein sequence ID" value="SHK21694.1"/>
    <property type="molecule type" value="Genomic_DNA"/>
</dbReference>
<evidence type="ECO:0000313" key="2">
    <source>
        <dbReference type="Proteomes" id="UP000184536"/>
    </source>
</evidence>
<sequence>MRTESGKERLNSYPAGDGAYTDIEILGGTHLENLDFGNYIIQYQEETAWAAGIPFNAGKNGSWGTYFTYSGMDEVSKKLMAGQHHEAGVVEVDRNGNELTITYRTTGDWVLTELHLSVQNTLNQIPQNKSKNPQIGHFEHKHSFESGVTVHTTTVNVAGMSDPIYIAAHAVVKRPVI</sequence>
<name>A0A1M6QN58_9FIRM</name>
<proteinExistence type="predicted"/>